<evidence type="ECO:0000313" key="2">
    <source>
        <dbReference type="EMBL" id="AGF92829.1"/>
    </source>
</evidence>
<name>M1PUN9_9ZZZZ</name>
<organism evidence="2">
    <name type="scientific">uncultured organism</name>
    <dbReference type="NCBI Taxonomy" id="155900"/>
    <lineage>
        <taxon>unclassified sequences</taxon>
        <taxon>environmental samples</taxon>
    </lineage>
</organism>
<dbReference type="GO" id="GO:0046872">
    <property type="term" value="F:metal ion binding"/>
    <property type="evidence" value="ECO:0007669"/>
    <property type="project" value="InterPro"/>
</dbReference>
<protein>
    <submittedName>
        <fullName evidence="2">Protein containing DUF156</fullName>
    </submittedName>
</protein>
<reference evidence="2" key="1">
    <citation type="journal article" date="2013" name="Syst. Appl. Microbiol.">
        <title>New insights into the archaeal diversity of a hypersaline microbial mat obtained by a metagenomic approach.</title>
        <authorList>
            <person name="Lopez-Lopez A."/>
            <person name="Richter M."/>
            <person name="Pena A."/>
            <person name="Tamames J."/>
            <person name="Rossello-Mora R."/>
        </authorList>
    </citation>
    <scope>NUCLEOTIDE SEQUENCE</scope>
</reference>
<accession>M1PUN9</accession>
<dbReference type="InterPro" id="IPR003735">
    <property type="entry name" value="Metal_Tscrpt_repr"/>
</dbReference>
<sequence>MTCADRSELEEEGKKGSLEQLPAEKKEALTRIKTVIGHSEGIKEMIKEERYCIDILKQIAAVQSSLSRLANLLTEDHMRVCLAEAIQEGEGEDKIEELVEVLKYLGRS</sequence>
<dbReference type="PANTHER" id="PTHR33677">
    <property type="entry name" value="TRANSCRIPTIONAL REPRESSOR FRMR-RELATED"/>
    <property type="match status" value="1"/>
</dbReference>
<proteinExistence type="predicted"/>
<dbReference type="Pfam" id="PF02583">
    <property type="entry name" value="Trns_repr_metal"/>
    <property type="match status" value="1"/>
</dbReference>
<evidence type="ECO:0000256" key="1">
    <source>
        <dbReference type="SAM" id="MobiDB-lite"/>
    </source>
</evidence>
<dbReference type="Gene3D" id="1.20.58.1000">
    <property type="entry name" value="Metal-sensitive repressor, helix protomer"/>
    <property type="match status" value="1"/>
</dbReference>
<dbReference type="CDD" id="cd10151">
    <property type="entry name" value="TthCsoR-like_DUF156"/>
    <property type="match status" value="1"/>
</dbReference>
<feature type="region of interest" description="Disordered" evidence="1">
    <location>
        <begin position="1"/>
        <end position="20"/>
    </location>
</feature>
<dbReference type="AlphaFoldDB" id="M1PUN9"/>
<dbReference type="EMBL" id="JX684073">
    <property type="protein sequence ID" value="AGF92829.1"/>
    <property type="molecule type" value="Genomic_DNA"/>
</dbReference>
<gene>
    <name evidence="2" type="ORF">FLSS-1_0017</name>
</gene>
<dbReference type="GO" id="GO:0006355">
    <property type="term" value="P:regulation of DNA-templated transcription"/>
    <property type="evidence" value="ECO:0007669"/>
    <property type="project" value="InterPro"/>
</dbReference>
<dbReference type="GO" id="GO:0003677">
    <property type="term" value="F:DNA binding"/>
    <property type="evidence" value="ECO:0007669"/>
    <property type="project" value="InterPro"/>
</dbReference>
<dbReference type="InterPro" id="IPR038390">
    <property type="entry name" value="Metal_Tscrpt_repr_sf"/>
</dbReference>